<dbReference type="EMBL" id="CP035810">
    <property type="protein sequence ID" value="QIN28701.1"/>
    <property type="molecule type" value="Genomic_DNA"/>
</dbReference>
<protein>
    <recommendedName>
        <fullName evidence="2">Aminoglycoside phosphotransferase domain-containing protein</fullName>
    </recommendedName>
</protein>
<evidence type="ECO:0000313" key="3">
    <source>
        <dbReference type="EMBL" id="QIN28701.1"/>
    </source>
</evidence>
<dbReference type="SUPFAM" id="SSF56112">
    <property type="entry name" value="Protein kinase-like (PK-like)"/>
    <property type="match status" value="1"/>
</dbReference>
<sequence>MRAVAAPVEEANFCHRAAASECRSTNLRVRTGRLGDVDTLGLRLAAIAAGQIAGFEPSLWTKLPDSRGPRVLLSDEDRSLVVSLIPDSDVPAAQTEAVACAVLRSLLPDTQIGFPQILASVQAPDDLTEDERTYEVQISDPLAGTPATLEDFAESQQLVSSLADFLADLHNSDTGAVADAGLVVHDSAELREQLLADLDRAAGTGLVPAVLLQRWEDALENVSTWRFLPCPIHAALAPEAIRVEDGRITSVSDFFRFRVGDPAADLAAVSTFVEGSHYEHFLDRYRQQRDIKDAGLQARAELLAELAVLDWLLLAVDTEDEAAKSDAVALLNSLAEVATADAEQPRHAQPYEFTDRGETRADDPAAPKMRPLQLSLQRIPLQTMSPATPHLLRPRLICSRGSNRRCSAAATPMRSVRQLLPHLLTRARQPMCRLSASWTSTNNRRRPKIAPRSPDHHLRAQAGRRALTRS</sequence>
<dbReference type="Gene3D" id="3.90.1200.10">
    <property type="match status" value="1"/>
</dbReference>
<evidence type="ECO:0000256" key="1">
    <source>
        <dbReference type="SAM" id="MobiDB-lite"/>
    </source>
</evidence>
<evidence type="ECO:0000259" key="2">
    <source>
        <dbReference type="Pfam" id="PF01636"/>
    </source>
</evidence>
<dbReference type="Pfam" id="PF01636">
    <property type="entry name" value="APH"/>
    <property type="match status" value="1"/>
</dbReference>
<dbReference type="KEGG" id="blut:EW640_05000"/>
<dbReference type="InterPro" id="IPR002575">
    <property type="entry name" value="Aminoglycoside_PTrfase"/>
</dbReference>
<organism evidence="3 4">
    <name type="scientific">Brevibacterium luteolum</name>
    <dbReference type="NCBI Taxonomy" id="199591"/>
    <lineage>
        <taxon>Bacteria</taxon>
        <taxon>Bacillati</taxon>
        <taxon>Actinomycetota</taxon>
        <taxon>Actinomycetes</taxon>
        <taxon>Micrococcales</taxon>
        <taxon>Brevibacteriaceae</taxon>
        <taxon>Brevibacterium</taxon>
    </lineage>
</organism>
<name>A0A6G8KVR0_9MICO</name>
<gene>
    <name evidence="3" type="ORF">EW640_05000</name>
</gene>
<feature type="region of interest" description="Disordered" evidence="1">
    <location>
        <begin position="438"/>
        <end position="470"/>
    </location>
</feature>
<feature type="region of interest" description="Disordered" evidence="1">
    <location>
        <begin position="339"/>
        <end position="372"/>
    </location>
</feature>
<proteinExistence type="predicted"/>
<dbReference type="AlphaFoldDB" id="A0A6G8KVR0"/>
<accession>A0A6G8KVR0</accession>
<feature type="domain" description="Aminoglycoside phosphotransferase" evidence="2">
    <location>
        <begin position="69"/>
        <end position="290"/>
    </location>
</feature>
<reference evidence="3 4" key="1">
    <citation type="submission" date="2019-02" db="EMBL/GenBank/DDBJ databases">
        <title>Complete Genome Sequence and Methylome Analysis of Brevibacterium luteolum NEB1784.</title>
        <authorList>
            <person name="Fomenkov A."/>
            <person name="Roberts R.J."/>
        </authorList>
    </citation>
    <scope>NUCLEOTIDE SEQUENCE [LARGE SCALE GENOMIC DNA]</scope>
    <source>
        <strain evidence="3 4">NEB1784</strain>
    </source>
</reference>
<dbReference type="Proteomes" id="UP000501518">
    <property type="component" value="Chromosome"/>
</dbReference>
<dbReference type="InterPro" id="IPR011009">
    <property type="entry name" value="Kinase-like_dom_sf"/>
</dbReference>
<evidence type="ECO:0000313" key="4">
    <source>
        <dbReference type="Proteomes" id="UP000501518"/>
    </source>
</evidence>
<feature type="compositionally biased region" description="Basic and acidic residues" evidence="1">
    <location>
        <begin position="353"/>
        <end position="365"/>
    </location>
</feature>